<organism evidence="1 2">
    <name type="scientific">Acinetobacter bouvetii</name>
    <dbReference type="NCBI Taxonomy" id="202951"/>
    <lineage>
        <taxon>Bacteria</taxon>
        <taxon>Pseudomonadati</taxon>
        <taxon>Pseudomonadota</taxon>
        <taxon>Gammaproteobacteria</taxon>
        <taxon>Moraxellales</taxon>
        <taxon>Moraxellaceae</taxon>
        <taxon>Acinetobacter</taxon>
    </lineage>
</organism>
<accession>A0A811G8F4</accession>
<sequence length="71" mass="8646">MKYLTSKEIREKFCIKSPATLWRWQQDNQRIFEKPFPPPIKISVGSTNLWDAEQIRIWEIQYFRNNKSLTT</sequence>
<dbReference type="AlphaFoldDB" id="A0A811G8F4"/>
<dbReference type="EMBL" id="CADDTS010000009">
    <property type="protein sequence ID" value="CAB1209405.1"/>
    <property type="molecule type" value="Genomic_DNA"/>
</dbReference>
<gene>
    <name evidence="1" type="ORF">SFB21_0546</name>
</gene>
<dbReference type="Proteomes" id="UP000489961">
    <property type="component" value="Unassembled WGS sequence"/>
</dbReference>
<comment type="caution">
    <text evidence="1">The sequence shown here is derived from an EMBL/GenBank/DDBJ whole genome shotgun (WGS) entry which is preliminary data.</text>
</comment>
<protein>
    <recommendedName>
        <fullName evidence="3">AlpA family phage regulatory protein</fullName>
    </recommendedName>
</protein>
<evidence type="ECO:0000313" key="2">
    <source>
        <dbReference type="Proteomes" id="UP000489961"/>
    </source>
</evidence>
<proteinExistence type="predicted"/>
<evidence type="ECO:0008006" key="3">
    <source>
        <dbReference type="Google" id="ProtNLM"/>
    </source>
</evidence>
<evidence type="ECO:0000313" key="1">
    <source>
        <dbReference type="EMBL" id="CAB1209405.1"/>
    </source>
</evidence>
<reference evidence="1 2" key="1">
    <citation type="submission" date="2020-02" db="EMBL/GenBank/DDBJ databases">
        <authorList>
            <person name="Chaudhuri R."/>
        </authorList>
    </citation>
    <scope>NUCLEOTIDE SEQUENCE [LARGE SCALE GENOMIC DNA]</scope>
    <source>
        <strain evidence="1">SFB21</strain>
    </source>
</reference>
<name>A0A811G8F4_9GAMM</name>